<proteinExistence type="predicted"/>
<evidence type="ECO:0000256" key="1">
    <source>
        <dbReference type="ARBA" id="ARBA00022724"/>
    </source>
</evidence>
<dbReference type="Proteomes" id="UP001652625">
    <property type="component" value="Chromosome 09"/>
</dbReference>
<dbReference type="GeneID" id="136085556"/>
<keyword evidence="4" id="KW-1185">Reference proteome</keyword>
<name>A0ABM4CMB2_HYDVU</name>
<reference evidence="5" key="1">
    <citation type="submission" date="2025-08" db="UniProtKB">
        <authorList>
            <consortium name="RefSeq"/>
        </authorList>
    </citation>
    <scope>IDENTIFICATION</scope>
</reference>
<dbReference type="Gene3D" id="1.10.10.10">
    <property type="entry name" value="Winged helix-like DNA-binding domain superfamily/Winged helix DNA-binding domain"/>
    <property type="match status" value="1"/>
</dbReference>
<dbReference type="InterPro" id="IPR036397">
    <property type="entry name" value="RNaseH_sf"/>
</dbReference>
<dbReference type="PANTHER" id="PTHR46068:SF1">
    <property type="entry name" value="TRANSPOSASE IS30-LIKE HTH DOMAIN-CONTAINING PROTEIN"/>
    <property type="match status" value="1"/>
</dbReference>
<protein>
    <submittedName>
        <fullName evidence="5">Uncharacterized protein LOC136085556</fullName>
    </submittedName>
</protein>
<keyword evidence="1" id="KW-0563">Paired box</keyword>
<dbReference type="InterPro" id="IPR001523">
    <property type="entry name" value="Paired_dom"/>
</dbReference>
<dbReference type="PANTHER" id="PTHR46068">
    <property type="entry name" value="PROTEIN CBG27172"/>
    <property type="match status" value="1"/>
</dbReference>
<dbReference type="InterPro" id="IPR036388">
    <property type="entry name" value="WH-like_DNA-bd_sf"/>
</dbReference>
<dbReference type="Gene3D" id="3.30.420.10">
    <property type="entry name" value="Ribonuclease H-like superfamily/Ribonuclease H"/>
    <property type="match status" value="1"/>
</dbReference>
<dbReference type="Pfam" id="PF00292">
    <property type="entry name" value="PAX"/>
    <property type="match status" value="1"/>
</dbReference>
<organism evidence="4 5">
    <name type="scientific">Hydra vulgaris</name>
    <name type="common">Hydra</name>
    <name type="synonym">Hydra attenuata</name>
    <dbReference type="NCBI Taxonomy" id="6087"/>
    <lineage>
        <taxon>Eukaryota</taxon>
        <taxon>Metazoa</taxon>
        <taxon>Cnidaria</taxon>
        <taxon>Hydrozoa</taxon>
        <taxon>Hydroidolina</taxon>
        <taxon>Anthoathecata</taxon>
        <taxon>Aplanulata</taxon>
        <taxon>Hydridae</taxon>
        <taxon>Hydra</taxon>
    </lineage>
</organism>
<evidence type="ECO:0000256" key="2">
    <source>
        <dbReference type="SAM" id="MobiDB-lite"/>
    </source>
</evidence>
<feature type="region of interest" description="Disordered" evidence="2">
    <location>
        <begin position="46"/>
        <end position="65"/>
    </location>
</feature>
<accession>A0ABM4CMB2</accession>
<feature type="domain" description="Paired" evidence="3">
    <location>
        <begin position="6"/>
        <end position="75"/>
    </location>
</feature>
<dbReference type="InterPro" id="IPR009057">
    <property type="entry name" value="Homeodomain-like_sf"/>
</dbReference>
<evidence type="ECO:0000313" key="4">
    <source>
        <dbReference type="Proteomes" id="UP001652625"/>
    </source>
</evidence>
<evidence type="ECO:0000259" key="3">
    <source>
        <dbReference type="Pfam" id="PF00292"/>
    </source>
</evidence>
<evidence type="ECO:0000313" key="5">
    <source>
        <dbReference type="RefSeq" id="XP_065662944.1"/>
    </source>
</evidence>
<dbReference type="RefSeq" id="XP_065662944.1">
    <property type="nucleotide sequence ID" value="XM_065806872.1"/>
</dbReference>
<gene>
    <name evidence="5" type="primary">LOC136085556</name>
</gene>
<sequence>MSIERENIRTSIISLYQQNKRQIEIVRLLNVSKSVVSKAIKRFMELGHTKDRPRSGRPRTANTPTNRKLIRDRIRRNFRRSMRQMARKIDIDEHSVRRIVKKELKLKSLKLQKTQHLDDKKCETRKQRCQRLLRERGAQFQRKVLFTDKKFFSVEQAHNVQNDRVLASRSSEAKKKGRIVSRTQKPAGVMVWDGVSFLGKTELIFVENGI</sequence>
<dbReference type="SUPFAM" id="SSF46689">
    <property type="entry name" value="Homeodomain-like"/>
    <property type="match status" value="1"/>
</dbReference>